<dbReference type="PROSITE" id="PS50174">
    <property type="entry name" value="G_PATCH"/>
    <property type="match status" value="1"/>
</dbReference>
<feature type="region of interest" description="Disordered" evidence="1">
    <location>
        <begin position="40"/>
        <end position="85"/>
    </location>
</feature>
<dbReference type="EMBL" id="JAYKXH010000006">
    <property type="protein sequence ID" value="KAK7166335.1"/>
    <property type="molecule type" value="Genomic_DNA"/>
</dbReference>
<dbReference type="SMART" id="SM00443">
    <property type="entry name" value="G_patch"/>
    <property type="match status" value="1"/>
</dbReference>
<gene>
    <name evidence="3" type="ORF">R3I93_006187</name>
</gene>
<feature type="region of interest" description="Disordered" evidence="1">
    <location>
        <begin position="295"/>
        <end position="344"/>
    </location>
</feature>
<dbReference type="InterPro" id="IPR002110">
    <property type="entry name" value="Ankyrin_rpt"/>
</dbReference>
<dbReference type="AlphaFoldDB" id="A0AAN9DAV1"/>
<dbReference type="Pfam" id="PF01585">
    <property type="entry name" value="G-patch"/>
    <property type="match status" value="1"/>
</dbReference>
<dbReference type="InterPro" id="IPR039146">
    <property type="entry name" value="GPANK1"/>
</dbReference>
<organism evidence="3 4">
    <name type="scientific">Phoxinus phoxinus</name>
    <name type="common">Eurasian minnow</name>
    <dbReference type="NCBI Taxonomy" id="58324"/>
    <lineage>
        <taxon>Eukaryota</taxon>
        <taxon>Metazoa</taxon>
        <taxon>Chordata</taxon>
        <taxon>Craniata</taxon>
        <taxon>Vertebrata</taxon>
        <taxon>Euteleostomi</taxon>
        <taxon>Actinopterygii</taxon>
        <taxon>Neopterygii</taxon>
        <taxon>Teleostei</taxon>
        <taxon>Ostariophysi</taxon>
        <taxon>Cypriniformes</taxon>
        <taxon>Leuciscidae</taxon>
        <taxon>Phoxininae</taxon>
        <taxon>Phoxinus</taxon>
    </lineage>
</organism>
<evidence type="ECO:0000313" key="3">
    <source>
        <dbReference type="EMBL" id="KAK7166335.1"/>
    </source>
</evidence>
<dbReference type="InterPro" id="IPR000467">
    <property type="entry name" value="G_patch_dom"/>
</dbReference>
<feature type="domain" description="G-patch" evidence="2">
    <location>
        <begin position="238"/>
        <end position="284"/>
    </location>
</feature>
<dbReference type="Gene3D" id="1.25.40.20">
    <property type="entry name" value="Ankyrin repeat-containing domain"/>
    <property type="match status" value="1"/>
</dbReference>
<dbReference type="PANTHER" id="PTHR20923">
    <property type="entry name" value="BAT4 PROTEIN-RELATED"/>
    <property type="match status" value="1"/>
</dbReference>
<sequence length="344" mass="39824">MSKPVYFTRAKEEEHLWIEKKREDKQTLSGEEARDFYRTLIQERDGERPKEGEAATTRRVRRRAGPSRRRRVEQRQEASYVQPVSTSERDGHKLLRYAQEGNIRAMKDLLRCGCDVNFRDDFYWTGVMCASKAGQTEAVRLLLQHGAAWVGVVDKQGRDARDLALQAGHQDVLRELEQFSVSETTNTPNTNNADSVHSQWCNVCAVHYTDNTEAHNRSTMHQFSELRPPATPQYCLPSSSTSYKMMLRLGWDPSSGLGPVHSGRKNPVSTVLKRDQAGLGYGVTPQPKVTHFKAKDRQAVQHKHKEKRLRQERETTLSAKQLERKEEREKKWERDYRSSFNYDF</sequence>
<feature type="compositionally biased region" description="Basic and acidic residues" evidence="1">
    <location>
        <begin position="309"/>
        <end position="337"/>
    </location>
</feature>
<comment type="caution">
    <text evidence="3">The sequence shown here is derived from an EMBL/GenBank/DDBJ whole genome shotgun (WGS) entry which is preliminary data.</text>
</comment>
<feature type="compositionally biased region" description="Basic and acidic residues" evidence="1">
    <location>
        <begin position="40"/>
        <end position="53"/>
    </location>
</feature>
<evidence type="ECO:0000313" key="4">
    <source>
        <dbReference type="Proteomes" id="UP001364617"/>
    </source>
</evidence>
<feature type="compositionally biased region" description="Basic residues" evidence="1">
    <location>
        <begin position="58"/>
        <end position="72"/>
    </location>
</feature>
<dbReference type="InterPro" id="IPR036770">
    <property type="entry name" value="Ankyrin_rpt-contain_sf"/>
</dbReference>
<evidence type="ECO:0000256" key="1">
    <source>
        <dbReference type="SAM" id="MobiDB-lite"/>
    </source>
</evidence>
<reference evidence="3 4" key="1">
    <citation type="submission" date="2024-02" db="EMBL/GenBank/DDBJ databases">
        <title>Chromosome-level genome assembly of the Eurasian Minnow (Phoxinus phoxinus).</title>
        <authorList>
            <person name="Oriowo T.O."/>
            <person name="Martin S."/>
            <person name="Stange M."/>
            <person name="Chrysostomakis Y."/>
            <person name="Brown T."/>
            <person name="Winkler S."/>
            <person name="Kukowka S."/>
            <person name="Myers E.W."/>
            <person name="Bohne A."/>
        </authorList>
    </citation>
    <scope>NUCLEOTIDE SEQUENCE [LARGE SCALE GENOMIC DNA]</scope>
    <source>
        <strain evidence="3">ZFMK-TIS-60720</strain>
        <tissue evidence="3">Whole Organism</tissue>
    </source>
</reference>
<dbReference type="PANTHER" id="PTHR20923:SF1">
    <property type="entry name" value="G PATCH DOMAIN AND ANKYRIN REPEAT-CONTAINING PROTEIN 1"/>
    <property type="match status" value="1"/>
</dbReference>
<protein>
    <recommendedName>
        <fullName evidence="2">G-patch domain-containing protein</fullName>
    </recommendedName>
</protein>
<dbReference type="SUPFAM" id="SSF48403">
    <property type="entry name" value="Ankyrin repeat"/>
    <property type="match status" value="1"/>
</dbReference>
<accession>A0AAN9DAV1</accession>
<evidence type="ECO:0000259" key="2">
    <source>
        <dbReference type="PROSITE" id="PS50174"/>
    </source>
</evidence>
<proteinExistence type="predicted"/>
<dbReference type="GO" id="GO:0003676">
    <property type="term" value="F:nucleic acid binding"/>
    <property type="evidence" value="ECO:0007669"/>
    <property type="project" value="InterPro"/>
</dbReference>
<dbReference type="Pfam" id="PF12796">
    <property type="entry name" value="Ank_2"/>
    <property type="match status" value="1"/>
</dbReference>
<name>A0AAN9DAV1_9TELE</name>
<dbReference type="Proteomes" id="UP001364617">
    <property type="component" value="Unassembled WGS sequence"/>
</dbReference>
<keyword evidence="4" id="KW-1185">Reference proteome</keyword>